<keyword evidence="1" id="KW-0238">DNA-binding</keyword>
<dbReference type="PANTHER" id="PTHR46797:SF11">
    <property type="entry name" value="HTH-TYPE TRANSCRIPTIONAL REGULATOR PUUR"/>
    <property type="match status" value="1"/>
</dbReference>
<name>A0ABT0IXQ5_9HYPH</name>
<dbReference type="CDD" id="cd00093">
    <property type="entry name" value="HTH_XRE"/>
    <property type="match status" value="1"/>
</dbReference>
<comment type="caution">
    <text evidence="3">The sequence shown here is derived from an EMBL/GenBank/DDBJ whole genome shotgun (WGS) entry which is preliminary data.</text>
</comment>
<feature type="domain" description="HTH cro/C1-type" evidence="2">
    <location>
        <begin position="14"/>
        <end position="68"/>
    </location>
</feature>
<dbReference type="SMART" id="SM00530">
    <property type="entry name" value="HTH_XRE"/>
    <property type="match status" value="1"/>
</dbReference>
<dbReference type="InterPro" id="IPR013096">
    <property type="entry name" value="Cupin_2"/>
</dbReference>
<dbReference type="Pfam" id="PF01381">
    <property type="entry name" value="HTH_3"/>
    <property type="match status" value="1"/>
</dbReference>
<dbReference type="CDD" id="cd02209">
    <property type="entry name" value="cupin_XRE_C"/>
    <property type="match status" value="1"/>
</dbReference>
<dbReference type="Pfam" id="PF07883">
    <property type="entry name" value="Cupin_2"/>
    <property type="match status" value="1"/>
</dbReference>
<dbReference type="InterPro" id="IPR001387">
    <property type="entry name" value="Cro/C1-type_HTH"/>
</dbReference>
<dbReference type="PANTHER" id="PTHR46797">
    <property type="entry name" value="HTH-TYPE TRANSCRIPTIONAL REGULATOR"/>
    <property type="match status" value="1"/>
</dbReference>
<dbReference type="SUPFAM" id="SSF47413">
    <property type="entry name" value="lambda repressor-like DNA-binding domains"/>
    <property type="match status" value="1"/>
</dbReference>
<evidence type="ECO:0000313" key="3">
    <source>
        <dbReference type="EMBL" id="MCK8782521.1"/>
    </source>
</evidence>
<dbReference type="Proteomes" id="UP001202827">
    <property type="component" value="Unassembled WGS sequence"/>
</dbReference>
<dbReference type="InterPro" id="IPR014710">
    <property type="entry name" value="RmlC-like_jellyroll"/>
</dbReference>
<keyword evidence="4" id="KW-1185">Reference proteome</keyword>
<dbReference type="PROSITE" id="PS50943">
    <property type="entry name" value="HTH_CROC1"/>
    <property type="match status" value="1"/>
</dbReference>
<proteinExistence type="predicted"/>
<dbReference type="EMBL" id="JALPRY010000031">
    <property type="protein sequence ID" value="MCK8782521.1"/>
    <property type="molecule type" value="Genomic_DNA"/>
</dbReference>
<evidence type="ECO:0000256" key="1">
    <source>
        <dbReference type="ARBA" id="ARBA00023125"/>
    </source>
</evidence>
<evidence type="ECO:0000313" key="4">
    <source>
        <dbReference type="Proteomes" id="UP001202827"/>
    </source>
</evidence>
<dbReference type="RefSeq" id="WP_248684823.1">
    <property type="nucleotide sequence ID" value="NZ_JALPRY010000031.1"/>
</dbReference>
<reference evidence="3 4" key="1">
    <citation type="submission" date="2022-04" db="EMBL/GenBank/DDBJ databases">
        <title>Rhizobium coralii sp. nov., isolated from coral Turbinaria peltata.</title>
        <authorList>
            <person name="Sun H."/>
        </authorList>
    </citation>
    <scope>NUCLEOTIDE SEQUENCE [LARGE SCALE GENOMIC DNA]</scope>
    <source>
        <strain evidence="3 4">NTR19</strain>
    </source>
</reference>
<accession>A0ABT0IXQ5</accession>
<dbReference type="Gene3D" id="2.60.120.10">
    <property type="entry name" value="Jelly Rolls"/>
    <property type="match status" value="1"/>
</dbReference>
<dbReference type="InterPro" id="IPR011051">
    <property type="entry name" value="RmlC_Cupin_sf"/>
</dbReference>
<dbReference type="Gene3D" id="1.10.260.40">
    <property type="entry name" value="lambda repressor-like DNA-binding domains"/>
    <property type="match status" value="1"/>
</dbReference>
<evidence type="ECO:0000259" key="2">
    <source>
        <dbReference type="PROSITE" id="PS50943"/>
    </source>
</evidence>
<organism evidence="3 4">
    <name type="scientific">Neorhizobium turbinariae</name>
    <dbReference type="NCBI Taxonomy" id="2937795"/>
    <lineage>
        <taxon>Bacteria</taxon>
        <taxon>Pseudomonadati</taxon>
        <taxon>Pseudomonadota</taxon>
        <taxon>Alphaproteobacteria</taxon>
        <taxon>Hyphomicrobiales</taxon>
        <taxon>Rhizobiaceae</taxon>
        <taxon>Rhizobium/Agrobacterium group</taxon>
        <taxon>Neorhizobium</taxon>
    </lineage>
</organism>
<dbReference type="InterPro" id="IPR050807">
    <property type="entry name" value="TransReg_Diox_bact_type"/>
</dbReference>
<sequence length="197" mass="21445">MEQVDERFDIGARLHAMRMAAGLSQRQLAEKAGVPHAQISNVETNKISPSVSTLRRILNGLGVGMGDFFEPERSPSKGPFFSADELLDLTSRISGQLPGGANGTLVLRQVGDARSHNLQILHEVYEPSADTGETFLQHTSSEGGYVVEGELEITIGNDVRILKAGEAYLFDSRLPHRFRNISGERAIVISACSPPYL</sequence>
<protein>
    <submittedName>
        <fullName evidence="3">Cupin domain-containing protein</fullName>
    </submittedName>
</protein>
<dbReference type="SUPFAM" id="SSF51182">
    <property type="entry name" value="RmlC-like cupins"/>
    <property type="match status" value="1"/>
</dbReference>
<dbReference type="InterPro" id="IPR010982">
    <property type="entry name" value="Lambda_DNA-bd_dom_sf"/>
</dbReference>
<gene>
    <name evidence="3" type="ORF">M0654_21355</name>
</gene>